<evidence type="ECO:0000313" key="3">
    <source>
        <dbReference type="EMBL" id="MDT8900179.1"/>
    </source>
</evidence>
<gene>
    <name evidence="3" type="ORF">Q4T40_02870</name>
</gene>
<sequence>MATAQFKAAALTNEIGLNALAAHFGIRRKYRWEDSLALGERALKGVVLEPAGKSVHVFSFGAVVFVNCQHHEMMDVIRYLGQVEGGLAEAAALTHSDDYRIEVSSEEEPSVNNDCLVVPREEGYQREMVATVLAKSVALERTETGTNALLDEIEDVVALLGKGRLTMSDEQLAQMSARILGFRLSTLSYIMLLDKPDITWVNEGAGALYDELGALFELTDRYESIRHKTEALMDITTVFAGLAHAKRGTRLEWAVIILIAIEIVLSVTDMVMR</sequence>
<dbReference type="Pfam" id="PF02582">
    <property type="entry name" value="DUF155"/>
    <property type="match status" value="1"/>
</dbReference>
<name>A0ABU3NTM7_9FIRM</name>
<dbReference type="PANTHER" id="PTHR16255">
    <property type="entry name" value="REQUIRED FOR MEIOTIC NUCLEAR DIVISION PROTEIN 1 HOMOLOG"/>
    <property type="match status" value="1"/>
</dbReference>
<reference evidence="3 4" key="1">
    <citation type="submission" date="2023-07" db="EMBL/GenBank/DDBJ databases">
        <title>The novel representative of Negativicutes class, Anaeroselena agilis gen. nov. sp. nov.</title>
        <authorList>
            <person name="Prokofeva M.I."/>
            <person name="Elcheninov A.G."/>
            <person name="Klyukina A."/>
            <person name="Kublanov I.V."/>
            <person name="Frolov E.N."/>
            <person name="Podosokorskaya O.A."/>
        </authorList>
    </citation>
    <scope>NUCLEOTIDE SEQUENCE [LARGE SCALE GENOMIC DNA]</scope>
    <source>
        <strain evidence="3 4">4137-cl</strain>
    </source>
</reference>
<dbReference type="EMBL" id="JAUOZS010000001">
    <property type="protein sequence ID" value="MDT8900179.1"/>
    <property type="molecule type" value="Genomic_DNA"/>
</dbReference>
<comment type="caution">
    <text evidence="3">The sequence shown here is derived from an EMBL/GenBank/DDBJ whole genome shotgun (WGS) entry which is preliminary data.</text>
</comment>
<evidence type="ECO:0000313" key="4">
    <source>
        <dbReference type="Proteomes" id="UP001254848"/>
    </source>
</evidence>
<keyword evidence="4" id="KW-1185">Reference proteome</keyword>
<dbReference type="InterPro" id="IPR051624">
    <property type="entry name" value="RMD1/Sad1-interacting"/>
</dbReference>
<evidence type="ECO:0000259" key="2">
    <source>
        <dbReference type="Pfam" id="PF02582"/>
    </source>
</evidence>
<dbReference type="PANTHER" id="PTHR16255:SF1">
    <property type="entry name" value="REQUIRED FOR MEIOTIC NUCLEAR DIVISION PROTEIN 1 HOMOLOG"/>
    <property type="match status" value="1"/>
</dbReference>
<organism evidence="3 4">
    <name type="scientific">Anaeroselena agilis</name>
    <dbReference type="NCBI Taxonomy" id="3063788"/>
    <lineage>
        <taxon>Bacteria</taxon>
        <taxon>Bacillati</taxon>
        <taxon>Bacillota</taxon>
        <taxon>Negativicutes</taxon>
        <taxon>Acetonemataceae</taxon>
        <taxon>Anaeroselena</taxon>
    </lineage>
</organism>
<dbReference type="RefSeq" id="WP_413778736.1">
    <property type="nucleotide sequence ID" value="NZ_JAUOZS010000001.1"/>
</dbReference>
<keyword evidence="1" id="KW-1133">Transmembrane helix</keyword>
<protein>
    <submittedName>
        <fullName evidence="3">RMD1 family protein</fullName>
    </submittedName>
</protein>
<keyword evidence="1" id="KW-0472">Membrane</keyword>
<proteinExistence type="predicted"/>
<accession>A0ABU3NTM7</accession>
<evidence type="ECO:0000256" key="1">
    <source>
        <dbReference type="SAM" id="Phobius"/>
    </source>
</evidence>
<dbReference type="Proteomes" id="UP001254848">
    <property type="component" value="Unassembled WGS sequence"/>
</dbReference>
<feature type="domain" description="DUF155" evidence="2">
    <location>
        <begin position="55"/>
        <end position="225"/>
    </location>
</feature>
<keyword evidence="1" id="KW-0812">Transmembrane</keyword>
<feature type="transmembrane region" description="Helical" evidence="1">
    <location>
        <begin position="253"/>
        <end position="272"/>
    </location>
</feature>
<dbReference type="InterPro" id="IPR003734">
    <property type="entry name" value="DUF155"/>
</dbReference>